<dbReference type="Pfam" id="PF12640">
    <property type="entry name" value="UPF0489"/>
    <property type="match status" value="1"/>
</dbReference>
<proteinExistence type="predicted"/>
<sequence length="244" mass="28510">MVDKLLKEQNLRIIPFREKKIFIVDNHQYALLIWAREALKRGIPGILVSIDYHPDTNPPFWLYAYQKAVAVDPEREEKLFSLFQKKILGTIDPLNLNTLAEKMPLMRNDEHINAAMELGYLIDYHMINCMEKHCYTTGNHYLVPEEKFGTLKNEMFSAAGFDLSFLSNQAHLFLILDIDLDYFMRQENFIASPSEMSVFRKLLKKADVITCARSATYFEHLKMESFTIEECENSLIALIKQFIE</sequence>
<dbReference type="Proteomes" id="UP000218387">
    <property type="component" value="Chromosome"/>
</dbReference>
<evidence type="ECO:0000313" key="1">
    <source>
        <dbReference type="EMBL" id="QCT71483.1"/>
    </source>
</evidence>
<protein>
    <submittedName>
        <fullName evidence="1">Uncharacterized protein</fullName>
    </submittedName>
</protein>
<reference evidence="1 2" key="1">
    <citation type="submission" date="2018-05" db="EMBL/GenBank/DDBJ databases">
        <title>Genome comparison of Eubacterium sp.</title>
        <authorList>
            <person name="Feng Y."/>
            <person name="Sanchez-Andrea I."/>
            <person name="Stams A.J.M."/>
            <person name="De Vos W.M."/>
        </authorList>
    </citation>
    <scope>NUCLEOTIDE SEQUENCE [LARGE SCALE GENOMIC DNA]</scope>
    <source>
        <strain evidence="1 2">YI</strain>
    </source>
</reference>
<evidence type="ECO:0000313" key="2">
    <source>
        <dbReference type="Proteomes" id="UP000218387"/>
    </source>
</evidence>
<organism evidence="1 2">
    <name type="scientific">Eubacterium maltosivorans</name>
    <dbReference type="NCBI Taxonomy" id="2041044"/>
    <lineage>
        <taxon>Bacteria</taxon>
        <taxon>Bacillati</taxon>
        <taxon>Bacillota</taxon>
        <taxon>Clostridia</taxon>
        <taxon>Eubacteriales</taxon>
        <taxon>Eubacteriaceae</taxon>
        <taxon>Eubacterium</taxon>
    </lineage>
</organism>
<dbReference type="KEGG" id="emt:CPZ25_009125"/>
<gene>
    <name evidence="1" type="ORF">CPZ25_009125</name>
</gene>
<dbReference type="InterPro" id="IPR024131">
    <property type="entry name" value="UPF0489"/>
</dbReference>
<name>A0A4P9C7R2_EUBML</name>
<dbReference type="EMBL" id="CP029487">
    <property type="protein sequence ID" value="QCT71483.1"/>
    <property type="molecule type" value="Genomic_DNA"/>
</dbReference>
<accession>A0A4P9C7R2</accession>
<dbReference type="AlphaFoldDB" id="A0A4P9C7R2"/>
<dbReference type="RefSeq" id="WP_096920250.1">
    <property type="nucleotide sequence ID" value="NZ_CABJDW020000012.1"/>
</dbReference>
<keyword evidence="2" id="KW-1185">Reference proteome</keyword>